<dbReference type="Proteomes" id="UP001596087">
    <property type="component" value="Unassembled WGS sequence"/>
</dbReference>
<reference evidence="4" key="1">
    <citation type="journal article" date="2019" name="Int. J. Syst. Evol. Microbiol.">
        <title>The Global Catalogue of Microorganisms (GCM) 10K type strain sequencing project: providing services to taxonomists for standard genome sequencing and annotation.</title>
        <authorList>
            <consortium name="The Broad Institute Genomics Platform"/>
            <consortium name="The Broad Institute Genome Sequencing Center for Infectious Disease"/>
            <person name="Wu L."/>
            <person name="Ma J."/>
        </authorList>
    </citation>
    <scope>NUCLEOTIDE SEQUENCE [LARGE SCALE GENOMIC DNA]</scope>
    <source>
        <strain evidence="4">DFY41</strain>
    </source>
</reference>
<dbReference type="EMBL" id="JBHSKD010000003">
    <property type="protein sequence ID" value="MFC5175573.1"/>
    <property type="molecule type" value="Genomic_DNA"/>
</dbReference>
<keyword evidence="2" id="KW-1133">Transmembrane helix</keyword>
<evidence type="ECO:0000256" key="1">
    <source>
        <dbReference type="SAM" id="MobiDB-lite"/>
    </source>
</evidence>
<organism evidence="3 4">
    <name type="scientific">Nocardioides taihuensis</name>
    <dbReference type="NCBI Taxonomy" id="1835606"/>
    <lineage>
        <taxon>Bacteria</taxon>
        <taxon>Bacillati</taxon>
        <taxon>Actinomycetota</taxon>
        <taxon>Actinomycetes</taxon>
        <taxon>Propionibacteriales</taxon>
        <taxon>Nocardioidaceae</taxon>
        <taxon>Nocardioides</taxon>
    </lineage>
</organism>
<name>A0ABW0BEG7_9ACTN</name>
<proteinExistence type="predicted"/>
<sequence length="55" mass="5955">MTDVLYVLITVIAFALMAVLVGVLDRRLTDKTPDRSPQVAPEREAAPVTSEGGDR</sequence>
<feature type="region of interest" description="Disordered" evidence="1">
    <location>
        <begin position="30"/>
        <end position="55"/>
    </location>
</feature>
<gene>
    <name evidence="3" type="ORF">ACFPGP_02735</name>
</gene>
<protein>
    <submittedName>
        <fullName evidence="3">Uncharacterized protein</fullName>
    </submittedName>
</protein>
<keyword evidence="4" id="KW-1185">Reference proteome</keyword>
<dbReference type="RefSeq" id="WP_378586555.1">
    <property type="nucleotide sequence ID" value="NZ_JBHSKD010000003.1"/>
</dbReference>
<evidence type="ECO:0000313" key="3">
    <source>
        <dbReference type="EMBL" id="MFC5175573.1"/>
    </source>
</evidence>
<evidence type="ECO:0000256" key="2">
    <source>
        <dbReference type="SAM" id="Phobius"/>
    </source>
</evidence>
<comment type="caution">
    <text evidence="3">The sequence shown here is derived from an EMBL/GenBank/DDBJ whole genome shotgun (WGS) entry which is preliminary data.</text>
</comment>
<keyword evidence="2" id="KW-0472">Membrane</keyword>
<accession>A0ABW0BEG7</accession>
<feature type="transmembrane region" description="Helical" evidence="2">
    <location>
        <begin position="6"/>
        <end position="24"/>
    </location>
</feature>
<keyword evidence="2" id="KW-0812">Transmembrane</keyword>
<evidence type="ECO:0000313" key="4">
    <source>
        <dbReference type="Proteomes" id="UP001596087"/>
    </source>
</evidence>